<feature type="domain" description="Arrestin-like N-terminal" evidence="1">
    <location>
        <begin position="17"/>
        <end position="123"/>
    </location>
</feature>
<evidence type="ECO:0000313" key="3">
    <source>
        <dbReference type="Proteomes" id="UP000191024"/>
    </source>
</evidence>
<dbReference type="Gene3D" id="2.60.40.640">
    <property type="match status" value="1"/>
</dbReference>
<evidence type="ECO:0000313" key="2">
    <source>
        <dbReference type="EMBL" id="SCU96684.1"/>
    </source>
</evidence>
<keyword evidence="3" id="KW-1185">Reference proteome</keyword>
<dbReference type="AlphaFoldDB" id="A0A1G4JZN8"/>
<dbReference type="InterPro" id="IPR011021">
    <property type="entry name" value="Arrestin-like_N"/>
</dbReference>
<evidence type="ECO:0000259" key="1">
    <source>
        <dbReference type="Pfam" id="PF00339"/>
    </source>
</evidence>
<dbReference type="STRING" id="1230905.A0A1G4JZN8"/>
<reference evidence="3" key="1">
    <citation type="submission" date="2016-03" db="EMBL/GenBank/DDBJ databases">
        <authorList>
            <person name="Devillers H."/>
        </authorList>
    </citation>
    <scope>NUCLEOTIDE SEQUENCE [LARGE SCALE GENOMIC DNA]</scope>
</reference>
<name>A0A1G4JZN8_9SACH</name>
<protein>
    <submittedName>
        <fullName evidence="2">LAMI_0F07382g1_1</fullName>
    </submittedName>
</protein>
<organism evidence="2 3">
    <name type="scientific">Lachancea mirantina</name>
    <dbReference type="NCBI Taxonomy" id="1230905"/>
    <lineage>
        <taxon>Eukaryota</taxon>
        <taxon>Fungi</taxon>
        <taxon>Dikarya</taxon>
        <taxon>Ascomycota</taxon>
        <taxon>Saccharomycotina</taxon>
        <taxon>Saccharomycetes</taxon>
        <taxon>Saccharomycetales</taxon>
        <taxon>Saccharomycetaceae</taxon>
        <taxon>Lachancea</taxon>
    </lineage>
</organism>
<dbReference type="InterPro" id="IPR014752">
    <property type="entry name" value="Arrestin-like_C"/>
</dbReference>
<accession>A0A1G4JZN8</accession>
<dbReference type="Pfam" id="PF00339">
    <property type="entry name" value="Arrestin_N"/>
    <property type="match status" value="1"/>
</dbReference>
<sequence>MPARISLDVDPPGNGQYFTSKEVLKGRVIVNLEKSTTIKKISVKFFGASEVTVRSDDHNMDGTRRNIQSPPSIGRSFHEIVSQELQVFPPSNVVQAMNGSERAFKVEEGEHDYRFEFKVPKRAKCWRRHRKNSNNIFRGAISNGIPPSFNDRLRKNQISDVGTYLYSLGRVEYRLEAALYYGRSLMWPKPFKSADVAEKRIELIPGDSASRLVGESLTPAVTPATILDSKYVFTLEDGTEAWTEVHADRLKSVYRLDLLFQQGCGKFDKIYVAFSNLETRDTLQLRLVRLQLNLLEFVTYLAGEIGNRNLSSLCLLNIATDLSIDPKTLRQRPDDDVLEAPLNLLGVEALQQFRFNEQDYKHKGNRLFSFTSCNIRREYRFQLFLDFKDENQNVFQTETQTNIVNIFCESITVQENPPPYCIDKSTDTLPVYVT</sequence>
<dbReference type="Proteomes" id="UP000191024">
    <property type="component" value="Chromosome F"/>
</dbReference>
<dbReference type="EMBL" id="LT598467">
    <property type="protein sequence ID" value="SCU96684.1"/>
    <property type="molecule type" value="Genomic_DNA"/>
</dbReference>
<gene>
    <name evidence="2" type="ORF">LAMI_0F07382G</name>
</gene>
<proteinExistence type="predicted"/>
<dbReference type="OrthoDB" id="3365616at2759"/>
<dbReference type="CDD" id="cd22952">
    <property type="entry name" value="ART10-like"/>
    <property type="match status" value="1"/>
</dbReference>